<dbReference type="CDD" id="cd04600">
    <property type="entry name" value="CBS_pair_HPP_assoc"/>
    <property type="match status" value="1"/>
</dbReference>
<feature type="transmembrane region" description="Helical" evidence="3">
    <location>
        <begin position="117"/>
        <end position="135"/>
    </location>
</feature>
<evidence type="ECO:0000313" key="6">
    <source>
        <dbReference type="Proteomes" id="UP000197535"/>
    </source>
</evidence>
<proteinExistence type="predicted"/>
<dbReference type="InterPro" id="IPR046342">
    <property type="entry name" value="CBS_dom_sf"/>
</dbReference>
<name>A0A254TIS4_9BURK</name>
<dbReference type="Pfam" id="PF00571">
    <property type="entry name" value="CBS"/>
    <property type="match status" value="2"/>
</dbReference>
<keyword evidence="3" id="KW-0472">Membrane</keyword>
<dbReference type="PANTHER" id="PTHR33741:SF5">
    <property type="entry name" value="TRANSMEMBRANE PROTEIN DDB_G0269096-RELATED"/>
    <property type="match status" value="1"/>
</dbReference>
<feature type="domain" description="CBS" evidence="4">
    <location>
        <begin position="343"/>
        <end position="401"/>
    </location>
</feature>
<dbReference type="Pfam" id="PF04982">
    <property type="entry name" value="TM_HPP"/>
    <property type="match status" value="1"/>
</dbReference>
<feature type="transmembrane region" description="Helical" evidence="3">
    <location>
        <begin position="38"/>
        <end position="59"/>
    </location>
</feature>
<dbReference type="InterPro" id="IPR058581">
    <property type="entry name" value="TM_HPP"/>
</dbReference>
<reference evidence="5 6" key="1">
    <citation type="submission" date="2016-02" db="EMBL/GenBank/DDBJ databases">
        <authorList>
            <person name="Wen L."/>
            <person name="He K."/>
            <person name="Yang H."/>
        </authorList>
    </citation>
    <scope>NUCLEOTIDE SEQUENCE [LARGE SCALE GENOMIC DNA]</scope>
    <source>
        <strain evidence="5 6">TSA40</strain>
    </source>
</reference>
<comment type="caution">
    <text evidence="5">The sequence shown here is derived from an EMBL/GenBank/DDBJ whole genome shotgun (WGS) entry which is preliminary data.</text>
</comment>
<dbReference type="SUPFAM" id="SSF54631">
    <property type="entry name" value="CBS-domain pair"/>
    <property type="match status" value="1"/>
</dbReference>
<evidence type="ECO:0000256" key="2">
    <source>
        <dbReference type="SAM" id="MobiDB-lite"/>
    </source>
</evidence>
<keyword evidence="3" id="KW-0812">Transmembrane</keyword>
<sequence length="405" mass="44161">MTAFKGRLLCPEFRLTRFFQFFRDCLPRPMAVSRTERLRACCGTLIGIFLTALASRLALGPDASLPMLIAPLGASAVLLFALPSSPLAQPWSVLGGNVLSALIGVVCFRVAGDSALAAALAGSCAIAAMFALRCLHPPGGAIAVTAVLGGPAIHAAGFGFALAPVAVNSVLMLIVALVFNNATRHRYPHRHQTEASKHNTGDAPPSNRLGFTQGDLDAVLDKYNEVLDVNRDDLGTLFMQAEMQAYRRRYEEITCADIMSRDIVTVEFGTELEEAWMLLRKHKVKALPVVDRARRVIGIVTFVDFMKNANLDVYDGFDTKLRHFIRRTPGLHAEKAEVVGQIMTRQVRTVRDDMHIVELVPLLSDIGLHHVPVLDSERRLAGMITQSDLIAALYRGRLVDTAVAA</sequence>
<protein>
    <recommendedName>
        <fullName evidence="4">CBS domain-containing protein</fullName>
    </recommendedName>
</protein>
<keyword evidence="6" id="KW-1185">Reference proteome</keyword>
<dbReference type="AlphaFoldDB" id="A0A254TIS4"/>
<evidence type="ECO:0000259" key="4">
    <source>
        <dbReference type="PROSITE" id="PS51371"/>
    </source>
</evidence>
<feature type="compositionally biased region" description="Basic and acidic residues" evidence="2">
    <location>
        <begin position="191"/>
        <end position="200"/>
    </location>
</feature>
<feature type="transmembrane region" description="Helical" evidence="3">
    <location>
        <begin position="166"/>
        <end position="183"/>
    </location>
</feature>
<feature type="domain" description="CBS" evidence="4">
    <location>
        <begin position="259"/>
        <end position="319"/>
    </location>
</feature>
<gene>
    <name evidence="5" type="ORF">AYR66_18970</name>
</gene>
<keyword evidence="3" id="KW-1133">Transmembrane helix</keyword>
<dbReference type="InterPro" id="IPR007065">
    <property type="entry name" value="HPP"/>
</dbReference>
<evidence type="ECO:0000256" key="3">
    <source>
        <dbReference type="SAM" id="Phobius"/>
    </source>
</evidence>
<evidence type="ECO:0000313" key="5">
    <source>
        <dbReference type="EMBL" id="OWW21242.1"/>
    </source>
</evidence>
<dbReference type="PANTHER" id="PTHR33741">
    <property type="entry name" value="TRANSMEMBRANE PROTEIN DDB_G0269096-RELATED"/>
    <property type="match status" value="1"/>
</dbReference>
<keyword evidence="1" id="KW-0129">CBS domain</keyword>
<dbReference type="SMART" id="SM00116">
    <property type="entry name" value="CBS"/>
    <property type="match status" value="2"/>
</dbReference>
<accession>A0A254TIS4</accession>
<dbReference type="Gene3D" id="3.10.580.10">
    <property type="entry name" value="CBS-domain"/>
    <property type="match status" value="1"/>
</dbReference>
<feature type="region of interest" description="Disordered" evidence="2">
    <location>
        <begin position="188"/>
        <end position="208"/>
    </location>
</feature>
<evidence type="ECO:0000256" key="1">
    <source>
        <dbReference type="PROSITE-ProRule" id="PRU00703"/>
    </source>
</evidence>
<dbReference type="EMBL" id="LSTO01000001">
    <property type="protein sequence ID" value="OWW21242.1"/>
    <property type="molecule type" value="Genomic_DNA"/>
</dbReference>
<feature type="transmembrane region" description="Helical" evidence="3">
    <location>
        <begin position="94"/>
        <end position="111"/>
    </location>
</feature>
<organism evidence="5 6">
    <name type="scientific">Noviherbaspirillum denitrificans</name>
    <dbReference type="NCBI Taxonomy" id="1968433"/>
    <lineage>
        <taxon>Bacteria</taxon>
        <taxon>Pseudomonadati</taxon>
        <taxon>Pseudomonadota</taxon>
        <taxon>Betaproteobacteria</taxon>
        <taxon>Burkholderiales</taxon>
        <taxon>Oxalobacteraceae</taxon>
        <taxon>Noviherbaspirillum</taxon>
    </lineage>
</organism>
<dbReference type="InterPro" id="IPR000644">
    <property type="entry name" value="CBS_dom"/>
</dbReference>
<dbReference type="PROSITE" id="PS51371">
    <property type="entry name" value="CBS"/>
    <property type="match status" value="2"/>
</dbReference>
<dbReference type="Proteomes" id="UP000197535">
    <property type="component" value="Unassembled WGS sequence"/>
</dbReference>